<protein>
    <submittedName>
        <fullName evidence="1">Uncharacterized protein</fullName>
    </submittedName>
</protein>
<gene>
    <name evidence="1" type="ORF">FJR45_09095</name>
</gene>
<dbReference type="Proteomes" id="UP000593719">
    <property type="component" value="Chromosome"/>
</dbReference>
<name>A0A7M1B5R3_9BACT</name>
<reference evidence="1 2" key="1">
    <citation type="submission" date="2019-06" db="EMBL/GenBank/DDBJ databases">
        <title>Sulfurimonas gotlandica sp. nov., a chemoautotrophic and psychrotolerant epsilonproteobacterium isolated from a pelagic redoxcline, and an emended description of the genus Sulfurimonas.</title>
        <authorList>
            <person name="Wang S."/>
            <person name="Jiang L."/>
            <person name="Shao Z."/>
        </authorList>
    </citation>
    <scope>NUCLEOTIDE SEQUENCE [LARGE SCALE GENOMIC DNA]</scope>
    <source>
        <strain evidence="1 2">S2-6</strain>
    </source>
</reference>
<evidence type="ECO:0000313" key="2">
    <source>
        <dbReference type="Proteomes" id="UP000593719"/>
    </source>
</evidence>
<dbReference type="KEGG" id="ssei:FJR45_09095"/>
<accession>A0A7M1B5R3</accession>
<keyword evidence="2" id="KW-1185">Reference proteome</keyword>
<dbReference type="EMBL" id="CP041235">
    <property type="protein sequence ID" value="QOP44088.1"/>
    <property type="molecule type" value="Genomic_DNA"/>
</dbReference>
<dbReference type="RefSeq" id="WP_193150256.1">
    <property type="nucleotide sequence ID" value="NZ_CP041235.1"/>
</dbReference>
<proteinExistence type="predicted"/>
<sequence length="108" mass="12773">MQNDAMLTQLRYVPNEALVQQLKRIQKNTPGYEKIEKHILDLNDHLKVNNAYVALSNTKDYFKIKVESPTPELAQEAHEKIQHFSRKFKVKTDKLPNKETYYIIGYEH</sequence>
<dbReference type="AlphaFoldDB" id="A0A7M1B5R3"/>
<organism evidence="1 2">
    <name type="scientific">Sulfurimonas sediminis</name>
    <dbReference type="NCBI Taxonomy" id="2590020"/>
    <lineage>
        <taxon>Bacteria</taxon>
        <taxon>Pseudomonadati</taxon>
        <taxon>Campylobacterota</taxon>
        <taxon>Epsilonproteobacteria</taxon>
        <taxon>Campylobacterales</taxon>
        <taxon>Sulfurimonadaceae</taxon>
        <taxon>Sulfurimonas</taxon>
    </lineage>
</organism>
<evidence type="ECO:0000313" key="1">
    <source>
        <dbReference type="EMBL" id="QOP44088.1"/>
    </source>
</evidence>